<organism evidence="1 2">
    <name type="scientific">Amphibiibacter pelophylacis</name>
    <dbReference type="NCBI Taxonomy" id="1799477"/>
    <lineage>
        <taxon>Bacteria</taxon>
        <taxon>Pseudomonadati</taxon>
        <taxon>Pseudomonadota</taxon>
        <taxon>Betaproteobacteria</taxon>
        <taxon>Burkholderiales</taxon>
        <taxon>Sphaerotilaceae</taxon>
        <taxon>Amphibiibacter</taxon>
    </lineage>
</organism>
<evidence type="ECO:0000313" key="2">
    <source>
        <dbReference type="Proteomes" id="UP001364695"/>
    </source>
</evidence>
<gene>
    <name evidence="1" type="ORF">RV045_01540</name>
</gene>
<dbReference type="EMBL" id="JAWDIE010000002">
    <property type="protein sequence ID" value="MEJ7137113.1"/>
    <property type="molecule type" value="Genomic_DNA"/>
</dbReference>
<evidence type="ECO:0000313" key="1">
    <source>
        <dbReference type="EMBL" id="MEJ7137113.1"/>
    </source>
</evidence>
<keyword evidence="2" id="KW-1185">Reference proteome</keyword>
<accession>A0ACC6NYQ2</accession>
<proteinExistence type="predicted"/>
<keyword evidence="1" id="KW-0548">Nucleotidyltransferase</keyword>
<dbReference type="Proteomes" id="UP001364695">
    <property type="component" value="Unassembled WGS sequence"/>
</dbReference>
<sequence length="288" mass="32755">MFFDRNRAFIFPGFVLLVGLVLVIDYQTILLVPFTSVYMVVLYLASKKVDTIQVYVLAALCLAGTFLLDLFMIGPETQQVALLLSWRLLINALSFFGTAVMSTRLTEVHDRLIEQSDQDFLTQILNRRSFTRELDRDVSIHCRQRRPFAIAFFDVDNFKVINDTRGHKFGDRVLIEVARSLERHIRSMDRACRYGGDEFVVFLGEVDEDKAQCAIQRVRGQLYADVGSVYPDISLSIGVVVFALDRVVSAEELIAQADREMYTIKKRAKNDVSVVRFVPPQASQPKAA</sequence>
<keyword evidence="1" id="KW-0808">Transferase</keyword>
<comment type="caution">
    <text evidence="1">The sequence shown here is derived from an EMBL/GenBank/DDBJ whole genome shotgun (WGS) entry which is preliminary data.</text>
</comment>
<protein>
    <submittedName>
        <fullName evidence="1">GGDEF domain-containing protein</fullName>
        <ecNumber evidence="1">2.7.7.65</ecNumber>
    </submittedName>
</protein>
<reference evidence="1" key="1">
    <citation type="submission" date="2023-10" db="EMBL/GenBank/DDBJ databases">
        <title>Amphibacter perezi, gen. nov., sp. nov. a novel taxa of the family Comamonadaceae, class Betaproteobacteria isolated from the skin microbiota of Pelophylax perezi from different populations.</title>
        <authorList>
            <person name="Costa S."/>
            <person name="Proenca D.N."/>
            <person name="Lopes I."/>
            <person name="Morais P.V."/>
        </authorList>
    </citation>
    <scope>NUCLEOTIDE SEQUENCE</scope>
    <source>
        <strain evidence="1">SL12-8</strain>
    </source>
</reference>
<name>A0ACC6NYQ2_9BURK</name>
<dbReference type="EC" id="2.7.7.65" evidence="1"/>